<dbReference type="PANTHER" id="PTHR24421">
    <property type="entry name" value="NITRATE/NITRITE SENSOR PROTEIN NARX-RELATED"/>
    <property type="match status" value="1"/>
</dbReference>
<organism evidence="10 11">
    <name type="scientific">Kutzneria kofuensis</name>
    <dbReference type="NCBI Taxonomy" id="103725"/>
    <lineage>
        <taxon>Bacteria</taxon>
        <taxon>Bacillati</taxon>
        <taxon>Actinomycetota</taxon>
        <taxon>Actinomycetes</taxon>
        <taxon>Pseudonocardiales</taxon>
        <taxon>Pseudonocardiaceae</taxon>
        <taxon>Kutzneria</taxon>
    </lineage>
</organism>
<accession>A0A7W9KMX4</accession>
<evidence type="ECO:0000313" key="11">
    <source>
        <dbReference type="Proteomes" id="UP000585638"/>
    </source>
</evidence>
<keyword evidence="4" id="KW-0808">Transferase</keyword>
<evidence type="ECO:0000256" key="5">
    <source>
        <dbReference type="ARBA" id="ARBA00022741"/>
    </source>
</evidence>
<dbReference type="GO" id="GO:0000155">
    <property type="term" value="F:phosphorelay sensor kinase activity"/>
    <property type="evidence" value="ECO:0007669"/>
    <property type="project" value="InterPro"/>
</dbReference>
<keyword evidence="11" id="KW-1185">Reference proteome</keyword>
<dbReference type="InterPro" id="IPR005467">
    <property type="entry name" value="His_kinase_dom"/>
</dbReference>
<dbReference type="InterPro" id="IPR011712">
    <property type="entry name" value="Sig_transdc_His_kin_sub3_dim/P"/>
</dbReference>
<dbReference type="Gene3D" id="3.30.565.10">
    <property type="entry name" value="Histidine kinase-like ATPase, C-terminal domain"/>
    <property type="match status" value="1"/>
</dbReference>
<dbReference type="GO" id="GO:0046983">
    <property type="term" value="F:protein dimerization activity"/>
    <property type="evidence" value="ECO:0007669"/>
    <property type="project" value="InterPro"/>
</dbReference>
<comment type="caution">
    <text evidence="10">The sequence shown here is derived from an EMBL/GenBank/DDBJ whole genome shotgun (WGS) entry which is preliminary data.</text>
</comment>
<gene>
    <name evidence="10" type="ORF">BJ998_006698</name>
</gene>
<keyword evidence="5" id="KW-0547">Nucleotide-binding</keyword>
<dbReference type="InterPro" id="IPR036890">
    <property type="entry name" value="HATPase_C_sf"/>
</dbReference>
<evidence type="ECO:0000259" key="9">
    <source>
        <dbReference type="PROSITE" id="PS50109"/>
    </source>
</evidence>
<dbReference type="InterPro" id="IPR050482">
    <property type="entry name" value="Sensor_HK_TwoCompSys"/>
</dbReference>
<dbReference type="GO" id="GO:0005524">
    <property type="term" value="F:ATP binding"/>
    <property type="evidence" value="ECO:0007669"/>
    <property type="project" value="UniProtKB-KW"/>
</dbReference>
<name>A0A7W9KMX4_9PSEU</name>
<evidence type="ECO:0000256" key="7">
    <source>
        <dbReference type="ARBA" id="ARBA00022840"/>
    </source>
</evidence>
<evidence type="ECO:0000256" key="4">
    <source>
        <dbReference type="ARBA" id="ARBA00022679"/>
    </source>
</evidence>
<evidence type="ECO:0000256" key="2">
    <source>
        <dbReference type="ARBA" id="ARBA00012438"/>
    </source>
</evidence>
<evidence type="ECO:0000256" key="8">
    <source>
        <dbReference type="ARBA" id="ARBA00023012"/>
    </source>
</evidence>
<keyword evidence="3" id="KW-0597">Phosphoprotein</keyword>
<dbReference type="GO" id="GO:0016020">
    <property type="term" value="C:membrane"/>
    <property type="evidence" value="ECO:0007669"/>
    <property type="project" value="InterPro"/>
</dbReference>
<dbReference type="Proteomes" id="UP000585638">
    <property type="component" value="Unassembled WGS sequence"/>
</dbReference>
<feature type="domain" description="Histidine kinase" evidence="9">
    <location>
        <begin position="162"/>
        <end position="244"/>
    </location>
</feature>
<keyword evidence="7" id="KW-0067">ATP-binding</keyword>
<dbReference type="PROSITE" id="PS50109">
    <property type="entry name" value="HIS_KIN"/>
    <property type="match status" value="1"/>
</dbReference>
<evidence type="ECO:0000313" key="10">
    <source>
        <dbReference type="EMBL" id="MBB5895502.1"/>
    </source>
</evidence>
<dbReference type="EC" id="2.7.13.3" evidence="2"/>
<dbReference type="SMART" id="SM00387">
    <property type="entry name" value="HATPase_c"/>
    <property type="match status" value="1"/>
</dbReference>
<dbReference type="SUPFAM" id="SSF55874">
    <property type="entry name" value="ATPase domain of HSP90 chaperone/DNA topoisomerase II/histidine kinase"/>
    <property type="match status" value="1"/>
</dbReference>
<dbReference type="Pfam" id="PF02518">
    <property type="entry name" value="HATPase_c"/>
    <property type="match status" value="1"/>
</dbReference>
<protein>
    <recommendedName>
        <fullName evidence="2">histidine kinase</fullName>
        <ecNumber evidence="2">2.7.13.3</ecNumber>
    </recommendedName>
</protein>
<keyword evidence="8" id="KW-0902">Two-component regulatory system</keyword>
<dbReference type="InterPro" id="IPR003594">
    <property type="entry name" value="HATPase_dom"/>
</dbReference>
<dbReference type="EMBL" id="JACHIR010000001">
    <property type="protein sequence ID" value="MBB5895502.1"/>
    <property type="molecule type" value="Genomic_DNA"/>
</dbReference>
<evidence type="ECO:0000256" key="1">
    <source>
        <dbReference type="ARBA" id="ARBA00000085"/>
    </source>
</evidence>
<reference evidence="10 11" key="1">
    <citation type="submission" date="2020-08" db="EMBL/GenBank/DDBJ databases">
        <title>Sequencing the genomes of 1000 actinobacteria strains.</title>
        <authorList>
            <person name="Klenk H.-P."/>
        </authorList>
    </citation>
    <scope>NUCLEOTIDE SEQUENCE [LARGE SCALE GENOMIC DNA]</scope>
    <source>
        <strain evidence="10 11">DSM 43851</strain>
    </source>
</reference>
<proteinExistence type="predicted"/>
<dbReference type="CDD" id="cd16917">
    <property type="entry name" value="HATPase_UhpB-NarQ-NarX-like"/>
    <property type="match status" value="1"/>
</dbReference>
<dbReference type="PANTHER" id="PTHR24421:SF10">
    <property type="entry name" value="NITRATE_NITRITE SENSOR PROTEIN NARQ"/>
    <property type="match status" value="1"/>
</dbReference>
<evidence type="ECO:0000256" key="6">
    <source>
        <dbReference type="ARBA" id="ARBA00022777"/>
    </source>
</evidence>
<evidence type="ECO:0000256" key="3">
    <source>
        <dbReference type="ARBA" id="ARBA00022553"/>
    </source>
</evidence>
<comment type="catalytic activity">
    <reaction evidence="1">
        <text>ATP + protein L-histidine = ADP + protein N-phospho-L-histidine.</text>
        <dbReference type="EC" id="2.7.13.3"/>
    </reaction>
</comment>
<dbReference type="Pfam" id="PF07730">
    <property type="entry name" value="HisKA_3"/>
    <property type="match status" value="1"/>
</dbReference>
<sequence>MISASVKSDVRFPADTESQIARFTELVATAIENADARAELAASRARIVATADQTRRRIERDLHDGVQQRLVSLTLRLRATQAAVPARFDGLRRELDSIAVGLVDAMDELREMARGIHPAILIEAGFVPALRALTRRSRVPVDLRVPATMRLPERLAINGYYIVSEAVTNAVKHAQASIITITIGITDDVLRIEVHDDGIGGADLAAGTGLLGLKDRAEALGGRLHIDSPRGQGTTLRAEFPITTDDAGLPHPEV</sequence>
<keyword evidence="6 10" id="KW-0418">Kinase</keyword>
<dbReference type="Gene3D" id="1.20.5.1930">
    <property type="match status" value="1"/>
</dbReference>
<dbReference type="AlphaFoldDB" id="A0A7W9KMX4"/>